<dbReference type="SUPFAM" id="SSF56317">
    <property type="entry name" value="Carbon-nitrogen hydrolase"/>
    <property type="match status" value="1"/>
</dbReference>
<dbReference type="Pfam" id="PF00795">
    <property type="entry name" value="CN_hydrolase"/>
    <property type="match status" value="1"/>
</dbReference>
<feature type="domain" description="CN hydrolase" evidence="2">
    <location>
        <begin position="4"/>
        <end position="243"/>
    </location>
</feature>
<organism evidence="3 4">
    <name type="scientific">Halothermothrix orenii (strain H 168 / OCM 544 / DSM 9562)</name>
    <dbReference type="NCBI Taxonomy" id="373903"/>
    <lineage>
        <taxon>Bacteria</taxon>
        <taxon>Bacillati</taxon>
        <taxon>Bacillota</taxon>
        <taxon>Clostridia</taxon>
        <taxon>Halanaerobiales</taxon>
        <taxon>Halothermotrichaceae</taxon>
        <taxon>Halothermothrix</taxon>
    </lineage>
</organism>
<dbReference type="PANTHER" id="PTHR23088">
    <property type="entry name" value="NITRILASE-RELATED"/>
    <property type="match status" value="1"/>
</dbReference>
<evidence type="ECO:0000313" key="3">
    <source>
        <dbReference type="EMBL" id="ACL71041.1"/>
    </source>
</evidence>
<proteinExistence type="inferred from homology"/>
<dbReference type="PANTHER" id="PTHR23088:SF27">
    <property type="entry name" value="DEAMINATED GLUTATHIONE AMIDASE"/>
    <property type="match status" value="1"/>
</dbReference>
<dbReference type="KEGG" id="hor:Hore_22960"/>
<evidence type="ECO:0000256" key="1">
    <source>
        <dbReference type="ARBA" id="ARBA00010613"/>
    </source>
</evidence>
<dbReference type="Proteomes" id="UP000000719">
    <property type="component" value="Chromosome"/>
</dbReference>
<dbReference type="eggNOG" id="COG0388">
    <property type="taxonomic scope" value="Bacteria"/>
</dbReference>
<dbReference type="HOGENOM" id="CLU_030130_3_8_9"/>
<dbReference type="PROSITE" id="PS50263">
    <property type="entry name" value="CN_HYDROLASE"/>
    <property type="match status" value="1"/>
</dbReference>
<comment type="similarity">
    <text evidence="1">Belongs to the carbon-nitrogen hydrolase superfamily. NIT1/NIT2 family.</text>
</comment>
<protein>
    <submittedName>
        <fullName evidence="3">Nitrilase/cyanide hydratase</fullName>
    </submittedName>
</protein>
<dbReference type="AlphaFoldDB" id="B8D189"/>
<gene>
    <name evidence="3" type="ordered locus">Hore_22960</name>
</gene>
<sequence>MEKVVIGAVQMASKLADKEGNIKQALTYIAEYGDRADILIFPELFTTGYDLDIVGDDYYSLAEKIPGRTTEIFSEYARMYKTAIIGNMVERDKNVGEILYNTTFVIDKKGDYTGKYRKVHVYPAEFTYFKRGTEFPVFNVNGVKIGLATCYDHGFGEMFRILARKGAQIIFIPSAIPKGYEYLLKLRTRARAQDNQLFTVAVNSAGKTPNSHFCGNSMVVNPRGEIIQEADDGEGVFLAELDLELIERERKQEPLIRDSAFDLYMKEYKRFLE</sequence>
<dbReference type="EMBL" id="CP001098">
    <property type="protein sequence ID" value="ACL71041.1"/>
    <property type="molecule type" value="Genomic_DNA"/>
</dbReference>
<dbReference type="CDD" id="cd07197">
    <property type="entry name" value="nitrilase"/>
    <property type="match status" value="1"/>
</dbReference>
<dbReference type="OrthoDB" id="9811121at2"/>
<accession>B8D189</accession>
<reference evidence="3 4" key="1">
    <citation type="journal article" date="2009" name="PLoS ONE">
        <title>Genome analysis of the anaerobic thermohalophilic bacterium Halothermothrix orenii.</title>
        <authorList>
            <person name="Mavromatis K."/>
            <person name="Ivanova N."/>
            <person name="Anderson I."/>
            <person name="Lykidis A."/>
            <person name="Hooper S.D."/>
            <person name="Sun H."/>
            <person name="Kunin V."/>
            <person name="Lapidus A."/>
            <person name="Hugenholtz P."/>
            <person name="Patel B."/>
            <person name="Kyrpides N.C."/>
        </authorList>
    </citation>
    <scope>NUCLEOTIDE SEQUENCE [LARGE SCALE GENOMIC DNA]</scope>
    <source>
        <strain evidence="4">H 168 / OCM 544 / DSM 9562</strain>
    </source>
</reference>
<evidence type="ECO:0000259" key="2">
    <source>
        <dbReference type="PROSITE" id="PS50263"/>
    </source>
</evidence>
<dbReference type="Gene3D" id="3.60.110.10">
    <property type="entry name" value="Carbon-nitrogen hydrolase"/>
    <property type="match status" value="1"/>
</dbReference>
<dbReference type="RefSeq" id="WP_015924009.1">
    <property type="nucleotide sequence ID" value="NC_011899.1"/>
</dbReference>
<name>B8D189_HALOH</name>
<keyword evidence="4" id="KW-1185">Reference proteome</keyword>
<evidence type="ECO:0000313" key="4">
    <source>
        <dbReference type="Proteomes" id="UP000000719"/>
    </source>
</evidence>
<dbReference type="InterPro" id="IPR036526">
    <property type="entry name" value="C-N_Hydrolase_sf"/>
</dbReference>
<dbReference type="InterPro" id="IPR003010">
    <property type="entry name" value="C-N_Hydrolase"/>
</dbReference>
<dbReference type="STRING" id="373903.Hore_22960"/>